<dbReference type="SUPFAM" id="SSF55486">
    <property type="entry name" value="Metalloproteases ('zincins'), catalytic domain"/>
    <property type="match status" value="1"/>
</dbReference>
<evidence type="ECO:0000256" key="6">
    <source>
        <dbReference type="ARBA" id="ARBA00022833"/>
    </source>
</evidence>
<dbReference type="CDD" id="cd08662">
    <property type="entry name" value="M13"/>
    <property type="match status" value="1"/>
</dbReference>
<dbReference type="Gene3D" id="1.10.1380.10">
    <property type="entry name" value="Neutral endopeptidase , domain2"/>
    <property type="match status" value="1"/>
</dbReference>
<dbReference type="PANTHER" id="PTHR11733">
    <property type="entry name" value="ZINC METALLOPROTEASE FAMILY M13 NEPRILYSIN-RELATED"/>
    <property type="match status" value="1"/>
</dbReference>
<keyword evidence="12" id="KW-1185">Reference proteome</keyword>
<keyword evidence="8" id="KW-0812">Transmembrane</keyword>
<dbReference type="Pfam" id="PF01431">
    <property type="entry name" value="Peptidase_M13"/>
    <property type="match status" value="1"/>
</dbReference>
<dbReference type="InterPro" id="IPR042089">
    <property type="entry name" value="Peptidase_M13_dom_2"/>
</dbReference>
<dbReference type="GO" id="GO:0046872">
    <property type="term" value="F:metal ion binding"/>
    <property type="evidence" value="ECO:0007669"/>
    <property type="project" value="UniProtKB-KW"/>
</dbReference>
<accession>A0A9Q0M8F3</accession>
<comment type="similarity">
    <text evidence="2">Belongs to the peptidase M13 family.</text>
</comment>
<evidence type="ECO:0000256" key="2">
    <source>
        <dbReference type="ARBA" id="ARBA00007357"/>
    </source>
</evidence>
<feature type="domain" description="Peptidase M13 N-terminal" evidence="10">
    <location>
        <begin position="128"/>
        <end position="518"/>
    </location>
</feature>
<feature type="transmembrane region" description="Helical" evidence="8">
    <location>
        <begin position="71"/>
        <end position="98"/>
    </location>
</feature>
<dbReference type="Proteomes" id="UP001142055">
    <property type="component" value="Chromosome 2"/>
</dbReference>
<dbReference type="GO" id="GO:0016485">
    <property type="term" value="P:protein processing"/>
    <property type="evidence" value="ECO:0007669"/>
    <property type="project" value="TreeGrafter"/>
</dbReference>
<dbReference type="PANTHER" id="PTHR11733:SF240">
    <property type="entry name" value="GH14155P-RELATED"/>
    <property type="match status" value="1"/>
</dbReference>
<dbReference type="InterPro" id="IPR008753">
    <property type="entry name" value="Peptidase_M13_N"/>
</dbReference>
<dbReference type="EMBL" id="JAPWDV010000002">
    <property type="protein sequence ID" value="KAJ6219155.1"/>
    <property type="molecule type" value="Genomic_DNA"/>
</dbReference>
<dbReference type="InterPro" id="IPR018497">
    <property type="entry name" value="Peptidase_M13_C"/>
</dbReference>
<dbReference type="GO" id="GO:0005886">
    <property type="term" value="C:plasma membrane"/>
    <property type="evidence" value="ECO:0007669"/>
    <property type="project" value="TreeGrafter"/>
</dbReference>
<dbReference type="PROSITE" id="PS51885">
    <property type="entry name" value="NEPRILYSIN"/>
    <property type="match status" value="1"/>
</dbReference>
<dbReference type="GO" id="GO:0004222">
    <property type="term" value="F:metalloendopeptidase activity"/>
    <property type="evidence" value="ECO:0007669"/>
    <property type="project" value="InterPro"/>
</dbReference>
<evidence type="ECO:0000313" key="12">
    <source>
        <dbReference type="Proteomes" id="UP001142055"/>
    </source>
</evidence>
<reference evidence="11" key="1">
    <citation type="submission" date="2022-12" db="EMBL/GenBank/DDBJ databases">
        <title>Genome assemblies of Blomia tropicalis.</title>
        <authorList>
            <person name="Cui Y."/>
        </authorList>
    </citation>
    <scope>NUCLEOTIDE SEQUENCE</scope>
    <source>
        <tissue evidence="11">Adult mites</tissue>
    </source>
</reference>
<keyword evidence="5" id="KW-0378">Hydrolase</keyword>
<dbReference type="OMA" id="KENDKWM"/>
<keyword evidence="8" id="KW-1133">Transmembrane helix</keyword>
<evidence type="ECO:0000256" key="8">
    <source>
        <dbReference type="SAM" id="Phobius"/>
    </source>
</evidence>
<protein>
    <submittedName>
        <fullName evidence="11">Uncharacterized protein</fullName>
    </submittedName>
</protein>
<evidence type="ECO:0000259" key="9">
    <source>
        <dbReference type="Pfam" id="PF01431"/>
    </source>
</evidence>
<evidence type="ECO:0000256" key="3">
    <source>
        <dbReference type="ARBA" id="ARBA00022670"/>
    </source>
</evidence>
<keyword evidence="8" id="KW-0472">Membrane</keyword>
<evidence type="ECO:0000256" key="1">
    <source>
        <dbReference type="ARBA" id="ARBA00001947"/>
    </source>
</evidence>
<organism evidence="11 12">
    <name type="scientific">Blomia tropicalis</name>
    <name type="common">Mite</name>
    <dbReference type="NCBI Taxonomy" id="40697"/>
    <lineage>
        <taxon>Eukaryota</taxon>
        <taxon>Metazoa</taxon>
        <taxon>Ecdysozoa</taxon>
        <taxon>Arthropoda</taxon>
        <taxon>Chelicerata</taxon>
        <taxon>Arachnida</taxon>
        <taxon>Acari</taxon>
        <taxon>Acariformes</taxon>
        <taxon>Sarcoptiformes</taxon>
        <taxon>Astigmata</taxon>
        <taxon>Glycyphagoidea</taxon>
        <taxon>Echimyopodidae</taxon>
        <taxon>Blomia</taxon>
    </lineage>
</organism>
<evidence type="ECO:0000256" key="4">
    <source>
        <dbReference type="ARBA" id="ARBA00022723"/>
    </source>
</evidence>
<keyword evidence="6" id="KW-0862">Zinc</keyword>
<gene>
    <name evidence="11" type="ORF">RDWZM_004967</name>
</gene>
<keyword evidence="3" id="KW-0645">Protease</keyword>
<keyword evidence="4" id="KW-0479">Metal-binding</keyword>
<evidence type="ECO:0000259" key="10">
    <source>
        <dbReference type="Pfam" id="PF05649"/>
    </source>
</evidence>
<dbReference type="InterPro" id="IPR000718">
    <property type="entry name" value="Peptidase_M13"/>
</dbReference>
<evidence type="ECO:0000256" key="5">
    <source>
        <dbReference type="ARBA" id="ARBA00022801"/>
    </source>
</evidence>
<name>A0A9Q0M8F3_BLOTA</name>
<dbReference type="Pfam" id="PF05649">
    <property type="entry name" value="Peptidase_M13_N"/>
    <property type="match status" value="1"/>
</dbReference>
<keyword evidence="7" id="KW-0482">Metalloprotease</keyword>
<evidence type="ECO:0000256" key="7">
    <source>
        <dbReference type="ARBA" id="ARBA00023049"/>
    </source>
</evidence>
<comment type="caution">
    <text evidence="11">The sequence shown here is derived from an EMBL/GenBank/DDBJ whole genome shotgun (WGS) entry which is preliminary data.</text>
</comment>
<feature type="domain" description="Peptidase M13 C-terminal" evidence="9">
    <location>
        <begin position="546"/>
        <end position="735"/>
    </location>
</feature>
<evidence type="ECO:0000313" key="11">
    <source>
        <dbReference type="EMBL" id="KAJ6219155.1"/>
    </source>
</evidence>
<sequence>MASHANGDDNEPQEDDELTEQFDMDNKMNASKNVNGLQTINGKSTRLRPTDLRNRFKQAKTTMLTKRHYQIYAMLLLIILLMGILLIHISFKLLMIAFRDREPICQTSSCLQASARILSNANFTYDACDNFYQLTCDNWMRSNQLAEVQGHYSVREQVQDEIYDELRRYLDQVLPTASQTDPHFKAKQFYESCMDLGEVDLLSFNYFKHEIQNAGGWNLLGSWGGSWQHGTAIERLLVIFGVEPFLKIEVGADDLDTQLPYIIKIYPSGLGLPKNYYFDPHYKKVTEAYKQYMSEAVKIFGGTKLDSSQFAENTFNYEKRIAEVTPDKTEYQNPSNVFKRRFSIRELKLIAPSIKWSDILQGYFAKARLNDNTRVLLAFESYFRNVSNIISTTDMRGINDYLIWKMIDAYAPYLSKEFRIIHRNFQQSLYGMPVSNSLNDEYRWRFCIKTVAKFMGYAMSSIYVNNQISKISNVTVSSKSDIINPIRETILKNANLFSWSGSEDAQRLVNMKLKQMEIFVEDGNVARRKKPDYSWPVFPHEVRIHYDYASNKLYVPSGMLRIPFFNPNEPYSTQFGALGFMVSSHMLKAFDLAGLHYGLPDGRLSSNRTPVAQSQTFNTALRCLRSDLSMLPLKANDTLSQTYIDVGALKIAWLTYQELVARKGGKPTNMLPSLPFSSDQLFYISFGQTMCGNFRPATLEYGSETSNQLPNSMRVNTLLHHSDLFKNAFKCEQLSRNEKCHLWN</sequence>
<dbReference type="AlphaFoldDB" id="A0A9Q0M8F3"/>
<proteinExistence type="inferred from homology"/>
<comment type="cofactor">
    <cofactor evidence="1">
        <name>Zn(2+)</name>
        <dbReference type="ChEBI" id="CHEBI:29105"/>
    </cofactor>
</comment>